<evidence type="ECO:0000256" key="8">
    <source>
        <dbReference type="ARBA" id="ARBA00022691"/>
    </source>
</evidence>
<evidence type="ECO:0000256" key="6">
    <source>
        <dbReference type="ARBA" id="ARBA00022603"/>
    </source>
</evidence>
<comment type="subcellular location">
    <subcellularLocation>
        <location evidence="2">Cytoplasm</location>
    </subcellularLocation>
</comment>
<protein>
    <recommendedName>
        <fullName evidence="12">Radical SAM core domain-containing protein</fullName>
    </recommendedName>
</protein>
<dbReference type="PANTHER" id="PTHR30544">
    <property type="entry name" value="23S RRNA METHYLTRANSFERASE"/>
    <property type="match status" value="1"/>
</dbReference>
<dbReference type="SFLD" id="SFLDF00275">
    <property type="entry name" value="adenosine_C2_methyltransferase"/>
    <property type="match status" value="1"/>
</dbReference>
<dbReference type="OrthoDB" id="538249at2759"/>
<gene>
    <name evidence="13" type="ORF">CONCODRAFT_82890</name>
</gene>
<comment type="cofactor">
    <cofactor evidence="1">
        <name>[4Fe-4S] cluster</name>
        <dbReference type="ChEBI" id="CHEBI:49883"/>
    </cofactor>
</comment>
<dbReference type="GO" id="GO:0008173">
    <property type="term" value="F:RNA methyltransferase activity"/>
    <property type="evidence" value="ECO:0007669"/>
    <property type="project" value="InterPro"/>
</dbReference>
<dbReference type="InterPro" id="IPR007197">
    <property type="entry name" value="rSAM"/>
</dbReference>
<dbReference type="PROSITE" id="PS51918">
    <property type="entry name" value="RADICAL_SAM"/>
    <property type="match status" value="1"/>
</dbReference>
<dbReference type="PANTHER" id="PTHR30544:SF5">
    <property type="entry name" value="RADICAL SAM CORE DOMAIN-CONTAINING PROTEIN"/>
    <property type="match status" value="1"/>
</dbReference>
<dbReference type="AlphaFoldDB" id="A0A137PHX7"/>
<evidence type="ECO:0000256" key="9">
    <source>
        <dbReference type="ARBA" id="ARBA00022723"/>
    </source>
</evidence>
<dbReference type="EMBL" id="KQ964422">
    <property type="protein sequence ID" value="KXN74608.1"/>
    <property type="molecule type" value="Genomic_DNA"/>
</dbReference>
<keyword evidence="6" id="KW-0489">Methyltransferase</keyword>
<keyword evidence="9" id="KW-0479">Metal-binding</keyword>
<keyword evidence="11" id="KW-0411">Iron-sulfur</keyword>
<evidence type="ECO:0000256" key="11">
    <source>
        <dbReference type="ARBA" id="ARBA00023014"/>
    </source>
</evidence>
<keyword evidence="10" id="KW-0408">Iron</keyword>
<keyword evidence="8" id="KW-0949">S-adenosyl-L-methionine</keyword>
<dbReference type="Gene3D" id="3.20.20.70">
    <property type="entry name" value="Aldolase class I"/>
    <property type="match status" value="1"/>
</dbReference>
<dbReference type="InterPro" id="IPR058240">
    <property type="entry name" value="rSAM_sf"/>
</dbReference>
<keyword evidence="7" id="KW-0808">Transferase</keyword>
<feature type="domain" description="Radical SAM core" evidence="12">
    <location>
        <begin position="65"/>
        <end position="306"/>
    </location>
</feature>
<dbReference type="PIRSF" id="PIRSF006004">
    <property type="entry name" value="CHP00048"/>
    <property type="match status" value="1"/>
</dbReference>
<dbReference type="GO" id="GO:0051539">
    <property type="term" value="F:4 iron, 4 sulfur cluster binding"/>
    <property type="evidence" value="ECO:0007669"/>
    <property type="project" value="UniProtKB-KW"/>
</dbReference>
<accession>A0A137PHX7</accession>
<dbReference type="InterPro" id="IPR027492">
    <property type="entry name" value="RNA_MTrfase_RlmN"/>
</dbReference>
<dbReference type="SUPFAM" id="SSF102114">
    <property type="entry name" value="Radical SAM enzymes"/>
    <property type="match status" value="1"/>
</dbReference>
<dbReference type="SFLD" id="SFLDG01062">
    <property type="entry name" value="methyltransferase_(Class_A)"/>
    <property type="match status" value="1"/>
</dbReference>
<organism evidence="13 14">
    <name type="scientific">Conidiobolus coronatus (strain ATCC 28846 / CBS 209.66 / NRRL 28638)</name>
    <name type="common">Delacroixia coronata</name>
    <dbReference type="NCBI Taxonomy" id="796925"/>
    <lineage>
        <taxon>Eukaryota</taxon>
        <taxon>Fungi</taxon>
        <taxon>Fungi incertae sedis</taxon>
        <taxon>Zoopagomycota</taxon>
        <taxon>Entomophthoromycotina</taxon>
        <taxon>Entomophthoromycetes</taxon>
        <taxon>Entomophthorales</taxon>
        <taxon>Ancylistaceae</taxon>
        <taxon>Conidiobolus</taxon>
    </lineage>
</organism>
<evidence type="ECO:0000256" key="10">
    <source>
        <dbReference type="ARBA" id="ARBA00023004"/>
    </source>
</evidence>
<evidence type="ECO:0000256" key="7">
    <source>
        <dbReference type="ARBA" id="ARBA00022679"/>
    </source>
</evidence>
<dbReference type="InterPro" id="IPR040072">
    <property type="entry name" value="Methyltransferase_A"/>
</dbReference>
<dbReference type="Pfam" id="PF04055">
    <property type="entry name" value="Radical_SAM"/>
    <property type="match status" value="1"/>
</dbReference>
<evidence type="ECO:0000259" key="12">
    <source>
        <dbReference type="PROSITE" id="PS51918"/>
    </source>
</evidence>
<reference evidence="13 14" key="1">
    <citation type="journal article" date="2015" name="Genome Biol. Evol.">
        <title>Phylogenomic analyses indicate that early fungi evolved digesting cell walls of algal ancestors of land plants.</title>
        <authorList>
            <person name="Chang Y."/>
            <person name="Wang S."/>
            <person name="Sekimoto S."/>
            <person name="Aerts A.L."/>
            <person name="Choi C."/>
            <person name="Clum A."/>
            <person name="LaButti K.M."/>
            <person name="Lindquist E.A."/>
            <person name="Yee Ngan C."/>
            <person name="Ohm R.A."/>
            <person name="Salamov A.A."/>
            <person name="Grigoriev I.V."/>
            <person name="Spatafora J.W."/>
            <person name="Berbee M.L."/>
        </authorList>
    </citation>
    <scope>NUCLEOTIDE SEQUENCE [LARGE SCALE GENOMIC DNA]</scope>
    <source>
        <strain evidence="13 14">NRRL 28638</strain>
    </source>
</reference>
<dbReference type="OMA" id="GTIKWAM"/>
<evidence type="ECO:0000256" key="2">
    <source>
        <dbReference type="ARBA" id="ARBA00004496"/>
    </source>
</evidence>
<keyword evidence="14" id="KW-1185">Reference proteome</keyword>
<dbReference type="CDD" id="cd01335">
    <property type="entry name" value="Radical_SAM"/>
    <property type="match status" value="1"/>
</dbReference>
<dbReference type="FunFam" id="3.20.20.70:FF:000014">
    <property type="entry name" value="Probable dual-specificity RNA methyltransferase RlmN"/>
    <property type="match status" value="1"/>
</dbReference>
<keyword evidence="3" id="KW-0004">4Fe-4S</keyword>
<keyword evidence="4" id="KW-0963">Cytoplasm</keyword>
<keyword evidence="5" id="KW-0698">rRNA processing</keyword>
<evidence type="ECO:0000313" key="14">
    <source>
        <dbReference type="Proteomes" id="UP000070444"/>
    </source>
</evidence>
<dbReference type="InterPro" id="IPR013785">
    <property type="entry name" value="Aldolase_TIM"/>
</dbReference>
<evidence type="ECO:0000256" key="5">
    <source>
        <dbReference type="ARBA" id="ARBA00022552"/>
    </source>
</evidence>
<evidence type="ECO:0000256" key="3">
    <source>
        <dbReference type="ARBA" id="ARBA00022485"/>
    </source>
</evidence>
<dbReference type="GO" id="GO:0070475">
    <property type="term" value="P:rRNA base methylation"/>
    <property type="evidence" value="ECO:0007669"/>
    <property type="project" value="InterPro"/>
</dbReference>
<dbReference type="GO" id="GO:0030488">
    <property type="term" value="P:tRNA methylation"/>
    <property type="evidence" value="ECO:0007669"/>
    <property type="project" value="InterPro"/>
</dbReference>
<dbReference type="Proteomes" id="UP000070444">
    <property type="component" value="Unassembled WGS sequence"/>
</dbReference>
<dbReference type="GO" id="GO:0005737">
    <property type="term" value="C:cytoplasm"/>
    <property type="evidence" value="ECO:0007669"/>
    <property type="project" value="UniProtKB-SubCell"/>
</dbReference>
<proteinExistence type="predicted"/>
<evidence type="ECO:0000256" key="1">
    <source>
        <dbReference type="ARBA" id="ARBA00001966"/>
    </source>
</evidence>
<dbReference type="SFLD" id="SFLDS00029">
    <property type="entry name" value="Radical_SAM"/>
    <property type="match status" value="1"/>
</dbReference>
<evidence type="ECO:0000256" key="4">
    <source>
        <dbReference type="ARBA" id="ARBA00022490"/>
    </source>
</evidence>
<dbReference type="GO" id="GO:0046872">
    <property type="term" value="F:metal ion binding"/>
    <property type="evidence" value="ECO:0007669"/>
    <property type="project" value="UniProtKB-KW"/>
</dbReference>
<sequence length="337" mass="37791">MYVKGVESFDSMTSLPSQFRLHLTENYELNLPTTSELKTSTDGTIKRLLQFDTPKEQIETVMIPEGQRRTLCLSSQIGCSLSCSFCNTGTQKLLRNLTSSEILGQYMVFAKSFGDVPVKARKKKNLKNLVFMGQGEPLYNYRNLSQAIRTLTDPKGINFSKHKITVSTSGVVPLIPNLAKDLGVSLAVSLHAVTDDIRNELVPLNKQFNIQELLTACKQFSKLSTPANQRITFEYVMLKGVNDSLADAKELLRLTKGINSHVNLIPFNPWPGSQYECTPIGQIKEFSQHLLKHGLKTNIRFSKGQDIMAACGQLRSSNQLKKKFESLQQQQNQQSVE</sequence>
<name>A0A137PHX7_CONC2</name>
<evidence type="ECO:0000313" key="13">
    <source>
        <dbReference type="EMBL" id="KXN74608.1"/>
    </source>
</evidence>
<dbReference type="STRING" id="796925.A0A137PHX7"/>
<dbReference type="NCBIfam" id="TIGR00048">
    <property type="entry name" value="rRNA_mod_RlmN"/>
    <property type="match status" value="1"/>
</dbReference>
<dbReference type="InterPro" id="IPR004383">
    <property type="entry name" value="rRNA_lsu_MTrfase_RlmN/Cfr"/>
</dbReference>